<dbReference type="NCBIfam" id="TIGR01764">
    <property type="entry name" value="excise"/>
    <property type="match status" value="1"/>
</dbReference>
<reference evidence="2 3" key="1">
    <citation type="submission" date="2019-09" db="EMBL/GenBank/DDBJ databases">
        <title>Draft genome sequence of the thermophilic Saccharopolyspora hirsuta VKM Ac-666T.</title>
        <authorList>
            <person name="Lobastova T.G."/>
            <person name="Fokina V."/>
            <person name="Bragin E.Y."/>
            <person name="Shtratnikova V.Y."/>
            <person name="Starodumova I.P."/>
            <person name="Tarlachkov S.V."/>
            <person name="Donova M.V."/>
        </authorList>
    </citation>
    <scope>NUCLEOTIDE SEQUENCE [LARGE SCALE GENOMIC DNA]</scope>
    <source>
        <strain evidence="2 3">VKM Ac-666</strain>
    </source>
</reference>
<dbReference type="OrthoDB" id="3789542at2"/>
<sequence>MQHVDQPRLLLTVEEAGRRLSLSRTTIFRLLREGAISSVRIGNARRIPAESLQSYVRRMSERQAA</sequence>
<keyword evidence="3" id="KW-1185">Reference proteome</keyword>
<name>A0A5M7BTJ1_SACHI</name>
<proteinExistence type="predicted"/>
<evidence type="ECO:0000313" key="3">
    <source>
        <dbReference type="Proteomes" id="UP000323946"/>
    </source>
</evidence>
<dbReference type="AlphaFoldDB" id="A0A5M7BTJ1"/>
<gene>
    <name evidence="2" type="ORF">F1721_24855</name>
</gene>
<comment type="caution">
    <text evidence="2">The sequence shown here is derived from an EMBL/GenBank/DDBJ whole genome shotgun (WGS) entry which is preliminary data.</text>
</comment>
<protein>
    <submittedName>
        <fullName evidence="2">Helix-turn-helix domain-containing protein</fullName>
    </submittedName>
</protein>
<dbReference type="InterPro" id="IPR010093">
    <property type="entry name" value="SinI_DNA-bd"/>
</dbReference>
<dbReference type="EMBL" id="VWPH01000012">
    <property type="protein sequence ID" value="KAA5829685.1"/>
    <property type="molecule type" value="Genomic_DNA"/>
</dbReference>
<feature type="domain" description="Helix-turn-helix" evidence="1">
    <location>
        <begin position="10"/>
        <end position="59"/>
    </location>
</feature>
<accession>A0A5M7BTJ1</accession>
<dbReference type="GO" id="GO:0003677">
    <property type="term" value="F:DNA binding"/>
    <property type="evidence" value="ECO:0007669"/>
    <property type="project" value="InterPro"/>
</dbReference>
<organism evidence="2 3">
    <name type="scientific">Saccharopolyspora hirsuta</name>
    <dbReference type="NCBI Taxonomy" id="1837"/>
    <lineage>
        <taxon>Bacteria</taxon>
        <taxon>Bacillati</taxon>
        <taxon>Actinomycetota</taxon>
        <taxon>Actinomycetes</taxon>
        <taxon>Pseudonocardiales</taxon>
        <taxon>Pseudonocardiaceae</taxon>
        <taxon>Saccharopolyspora</taxon>
    </lineage>
</organism>
<evidence type="ECO:0000313" key="2">
    <source>
        <dbReference type="EMBL" id="KAA5829685.1"/>
    </source>
</evidence>
<dbReference type="InterPro" id="IPR041657">
    <property type="entry name" value="HTH_17"/>
</dbReference>
<dbReference type="Proteomes" id="UP000323946">
    <property type="component" value="Unassembled WGS sequence"/>
</dbReference>
<dbReference type="Pfam" id="PF12728">
    <property type="entry name" value="HTH_17"/>
    <property type="match status" value="1"/>
</dbReference>
<evidence type="ECO:0000259" key="1">
    <source>
        <dbReference type="Pfam" id="PF12728"/>
    </source>
</evidence>